<dbReference type="AlphaFoldDB" id="A7F7K8"/>
<evidence type="ECO:0000313" key="1">
    <source>
        <dbReference type="EMBL" id="EDN98729.1"/>
    </source>
</evidence>
<gene>
    <name evidence="1" type="ORF">SS1G_13588</name>
</gene>
<accession>A7F7K8</accession>
<dbReference type="RefSeq" id="XP_001585349.1">
    <property type="nucleotide sequence ID" value="XM_001585299.1"/>
</dbReference>
<sequence>MMQISLSCPAAKATGWNEAGIKKVEDVDPSIRATCDLQPSGIPLSRKPNSCGYRISIK</sequence>
<reference evidence="2" key="1">
    <citation type="journal article" date="2011" name="PLoS Genet.">
        <title>Genomic analysis of the necrotrophic fungal pathogens Sclerotinia sclerotiorum and Botrytis cinerea.</title>
        <authorList>
            <person name="Amselem J."/>
            <person name="Cuomo C.A."/>
            <person name="van Kan J.A."/>
            <person name="Viaud M."/>
            <person name="Benito E.P."/>
            <person name="Couloux A."/>
            <person name="Coutinho P.M."/>
            <person name="de Vries R.P."/>
            <person name="Dyer P.S."/>
            <person name="Fillinger S."/>
            <person name="Fournier E."/>
            <person name="Gout L."/>
            <person name="Hahn M."/>
            <person name="Kohn L."/>
            <person name="Lapalu N."/>
            <person name="Plummer K.M."/>
            <person name="Pradier J.M."/>
            <person name="Quevillon E."/>
            <person name="Sharon A."/>
            <person name="Simon A."/>
            <person name="ten Have A."/>
            <person name="Tudzynski B."/>
            <person name="Tudzynski P."/>
            <person name="Wincker P."/>
            <person name="Andrew M."/>
            <person name="Anthouard V."/>
            <person name="Beever R.E."/>
            <person name="Beffa R."/>
            <person name="Benoit I."/>
            <person name="Bouzid O."/>
            <person name="Brault B."/>
            <person name="Chen Z."/>
            <person name="Choquer M."/>
            <person name="Collemare J."/>
            <person name="Cotton P."/>
            <person name="Danchin E.G."/>
            <person name="Da Silva C."/>
            <person name="Gautier A."/>
            <person name="Giraud C."/>
            <person name="Giraud T."/>
            <person name="Gonzalez C."/>
            <person name="Grossetete S."/>
            <person name="Guldener U."/>
            <person name="Henrissat B."/>
            <person name="Howlett B.J."/>
            <person name="Kodira C."/>
            <person name="Kretschmer M."/>
            <person name="Lappartient A."/>
            <person name="Leroch M."/>
            <person name="Levis C."/>
            <person name="Mauceli E."/>
            <person name="Neuveglise C."/>
            <person name="Oeser B."/>
            <person name="Pearson M."/>
            <person name="Poulain J."/>
            <person name="Poussereau N."/>
            <person name="Quesneville H."/>
            <person name="Rascle C."/>
            <person name="Schumacher J."/>
            <person name="Segurens B."/>
            <person name="Sexton A."/>
            <person name="Silva E."/>
            <person name="Sirven C."/>
            <person name="Soanes D.M."/>
            <person name="Talbot N.J."/>
            <person name="Templeton M."/>
            <person name="Yandava C."/>
            <person name="Yarden O."/>
            <person name="Zeng Q."/>
            <person name="Rollins J.A."/>
            <person name="Lebrun M.H."/>
            <person name="Dickman M."/>
        </authorList>
    </citation>
    <scope>NUCLEOTIDE SEQUENCE [LARGE SCALE GENOMIC DNA]</scope>
    <source>
        <strain evidence="2">ATCC 18683 / 1980 / Ss-1</strain>
    </source>
</reference>
<dbReference type="GeneID" id="5481569"/>
<evidence type="ECO:0000313" key="2">
    <source>
        <dbReference type="Proteomes" id="UP000001312"/>
    </source>
</evidence>
<organism evidence="1 2">
    <name type="scientific">Sclerotinia sclerotiorum (strain ATCC 18683 / 1980 / Ss-1)</name>
    <name type="common">White mold</name>
    <name type="synonym">Whetzelinia sclerotiorum</name>
    <dbReference type="NCBI Taxonomy" id="665079"/>
    <lineage>
        <taxon>Eukaryota</taxon>
        <taxon>Fungi</taxon>
        <taxon>Dikarya</taxon>
        <taxon>Ascomycota</taxon>
        <taxon>Pezizomycotina</taxon>
        <taxon>Leotiomycetes</taxon>
        <taxon>Helotiales</taxon>
        <taxon>Sclerotiniaceae</taxon>
        <taxon>Sclerotinia</taxon>
    </lineage>
</organism>
<protein>
    <submittedName>
        <fullName evidence="1">Uncharacterized protein</fullName>
    </submittedName>
</protein>
<dbReference type="EMBL" id="CH476646">
    <property type="protein sequence ID" value="EDN98729.1"/>
    <property type="molecule type" value="Genomic_DNA"/>
</dbReference>
<keyword evidence="2" id="KW-1185">Reference proteome</keyword>
<dbReference type="KEGG" id="ssl:SS1G_13588"/>
<dbReference type="InParanoid" id="A7F7K8"/>
<proteinExistence type="predicted"/>
<dbReference type="Proteomes" id="UP000001312">
    <property type="component" value="Unassembled WGS sequence"/>
</dbReference>
<name>A7F7K8_SCLS1</name>